<organism evidence="1 2">
    <name type="scientific">Panagrolaimus sp. PS1159</name>
    <dbReference type="NCBI Taxonomy" id="55785"/>
    <lineage>
        <taxon>Eukaryota</taxon>
        <taxon>Metazoa</taxon>
        <taxon>Ecdysozoa</taxon>
        <taxon>Nematoda</taxon>
        <taxon>Chromadorea</taxon>
        <taxon>Rhabditida</taxon>
        <taxon>Tylenchina</taxon>
        <taxon>Panagrolaimomorpha</taxon>
        <taxon>Panagrolaimoidea</taxon>
        <taxon>Panagrolaimidae</taxon>
        <taxon>Panagrolaimus</taxon>
    </lineage>
</organism>
<evidence type="ECO:0000313" key="1">
    <source>
        <dbReference type="Proteomes" id="UP000887580"/>
    </source>
</evidence>
<accession>A0AC35G4Y0</accession>
<name>A0AC35G4Y0_9BILA</name>
<proteinExistence type="predicted"/>
<protein>
    <submittedName>
        <fullName evidence="2">Dual-specificity kinase</fullName>
    </submittedName>
</protein>
<dbReference type="Proteomes" id="UP000887580">
    <property type="component" value="Unplaced"/>
</dbReference>
<dbReference type="WBParaSite" id="PS1159_v2.g24082.t1">
    <property type="protein sequence ID" value="PS1159_v2.g24082.t1"/>
    <property type="gene ID" value="PS1159_v2.g24082"/>
</dbReference>
<sequence>MKSSSSGTASGIRSQPTGAISATDLRSTAFSNVGSTNTPASTQLLRARSQAPSDKKRIHHHTNTTAICDDTPLSALSPSTAYTSRATAVTTDPPIALSAPQSPTDLRSTAFSNVGSTNTPTSTQLLRARSQAPSDKKRIHHHTNTTAICDDTPLSALSPATAYTSRATAVTTDPPIALSAPQSRGLPPNHSLAASWSTTNNNNAQNKGYRPDDAVRIFGSKLTSFEHSEIYNYQRIYFVGSQAKKRGGMSGCANNNGYDDEHGSYILVPHDHVAYRYEILKVIGKGSFGQVIKAYDHKYQQYVALKLVRNEKRFHRQAQEEIRILDHLRRQDSDGSYNIIHMLDHFSFRNHKCITFELMSINLYELIKKNKFQGFNLTLVRKFAHSMLSCLDLLHKNHLIHCDLKPENVLLRTPTRSSIKVIDFGSSCFEDQRIYTYIQSRFYRAPEVIMGAKYGMPIDMWSLGCILAELLTGYPLLPGEDENDQLALIVELLGMPPPKIIDNAKRARNFFSSKGHPRYCTQTALQDGTIVLGNGRSKRGKVRGIPGSRSWATALKNMADDLFIDFLKRCLDWDPEQRLSPANALKHPWLRRRLPRPPTNGAGSESPITLD</sequence>
<reference evidence="2" key="1">
    <citation type="submission" date="2022-11" db="UniProtKB">
        <authorList>
            <consortium name="WormBaseParasite"/>
        </authorList>
    </citation>
    <scope>IDENTIFICATION</scope>
</reference>
<evidence type="ECO:0000313" key="2">
    <source>
        <dbReference type="WBParaSite" id="PS1159_v2.g24082.t1"/>
    </source>
</evidence>